<proteinExistence type="predicted"/>
<organism evidence="9">
    <name type="scientific">marine sediment metagenome</name>
    <dbReference type="NCBI Taxonomy" id="412755"/>
    <lineage>
        <taxon>unclassified sequences</taxon>
        <taxon>metagenomes</taxon>
        <taxon>ecological metagenomes</taxon>
    </lineage>
</organism>
<evidence type="ECO:0000256" key="4">
    <source>
        <dbReference type="ARBA" id="ARBA00022692"/>
    </source>
</evidence>
<keyword evidence="4 7" id="KW-0812">Transmembrane</keyword>
<evidence type="ECO:0000256" key="7">
    <source>
        <dbReference type="SAM" id="Phobius"/>
    </source>
</evidence>
<keyword evidence="3" id="KW-0997">Cell inner membrane</keyword>
<evidence type="ECO:0000256" key="3">
    <source>
        <dbReference type="ARBA" id="ARBA00022519"/>
    </source>
</evidence>
<dbReference type="PANTHER" id="PTHR33362">
    <property type="entry name" value="SIALIC ACID TRAP TRANSPORTER PERMEASE PROTEIN SIAT-RELATED"/>
    <property type="match status" value="1"/>
</dbReference>
<name>X1K7T8_9ZZZZ</name>
<keyword evidence="5 7" id="KW-1133">Transmembrane helix</keyword>
<feature type="transmembrane region" description="Helical" evidence="7">
    <location>
        <begin position="261"/>
        <end position="278"/>
    </location>
</feature>
<comment type="subcellular location">
    <subcellularLocation>
        <location evidence="1">Cell inner membrane</location>
        <topology evidence="1">Multi-pass membrane protein</topology>
    </subcellularLocation>
</comment>
<feature type="domain" description="TRAP C4-dicarboxylate transport system permease DctM subunit" evidence="8">
    <location>
        <begin position="5"/>
        <end position="307"/>
    </location>
</feature>
<evidence type="ECO:0000313" key="9">
    <source>
        <dbReference type="EMBL" id="GAI02633.1"/>
    </source>
</evidence>
<dbReference type="AlphaFoldDB" id="X1K7T8"/>
<feature type="transmembrane region" description="Helical" evidence="7">
    <location>
        <begin position="169"/>
        <end position="187"/>
    </location>
</feature>
<evidence type="ECO:0000256" key="6">
    <source>
        <dbReference type="ARBA" id="ARBA00023136"/>
    </source>
</evidence>
<keyword evidence="2" id="KW-1003">Cell membrane</keyword>
<keyword evidence="6 7" id="KW-0472">Membrane</keyword>
<reference evidence="9" key="1">
    <citation type="journal article" date="2014" name="Front. Microbiol.">
        <title>High frequency of phylogenetically diverse reductive dehalogenase-homologous genes in deep subseafloor sedimentary metagenomes.</title>
        <authorList>
            <person name="Kawai M."/>
            <person name="Futagami T."/>
            <person name="Toyoda A."/>
            <person name="Takaki Y."/>
            <person name="Nishi S."/>
            <person name="Hori S."/>
            <person name="Arai W."/>
            <person name="Tsubouchi T."/>
            <person name="Morono Y."/>
            <person name="Uchiyama I."/>
            <person name="Ito T."/>
            <person name="Fujiyama A."/>
            <person name="Inagaki F."/>
            <person name="Takami H."/>
        </authorList>
    </citation>
    <scope>NUCLEOTIDE SEQUENCE</scope>
    <source>
        <strain evidence="9">Expedition CK06-06</strain>
    </source>
</reference>
<dbReference type="InterPro" id="IPR010656">
    <property type="entry name" value="DctM"/>
</dbReference>
<dbReference type="InterPro" id="IPR004681">
    <property type="entry name" value="TRAP_DctM"/>
</dbReference>
<accession>X1K7T8</accession>
<feature type="transmembrane region" description="Helical" evidence="7">
    <location>
        <begin position="95"/>
        <end position="115"/>
    </location>
</feature>
<sequence length="307" mass="32651">TMFGMVHRWMGGINGGLAMGSVIVCTMMGAMVGIVGAGVMTMAVVALPPMLERKYDKHLALGTVMAGGALGTVIPPSVSMIIYASVTKVSVGKMFAGGIIPGVILATLYIIYIGIRGLLNPKAAPALPPEERGTLWHKIVDTRHVILPIILILSVLGSIFAGAATPTEAAAVGCVGAVVCAIVYRKFSWKMLRDALFYTTKLFGLFMWIIIGATYFSQFYLCMGAGNLVKDTVLAANVPPLLIVVFMQLSLIVLGALMDDYAVILLAAPLYGPVIVALGYDPIWFGILFILNMQMAVLTPPYGFALF</sequence>
<feature type="transmembrane region" description="Helical" evidence="7">
    <location>
        <begin position="284"/>
        <end position="305"/>
    </location>
</feature>
<dbReference type="GO" id="GO:0022857">
    <property type="term" value="F:transmembrane transporter activity"/>
    <property type="evidence" value="ECO:0007669"/>
    <property type="project" value="TreeGrafter"/>
</dbReference>
<evidence type="ECO:0000256" key="5">
    <source>
        <dbReference type="ARBA" id="ARBA00022989"/>
    </source>
</evidence>
<evidence type="ECO:0000259" key="8">
    <source>
        <dbReference type="Pfam" id="PF06808"/>
    </source>
</evidence>
<dbReference type="GO" id="GO:0005886">
    <property type="term" value="C:plasma membrane"/>
    <property type="evidence" value="ECO:0007669"/>
    <property type="project" value="UniProtKB-SubCell"/>
</dbReference>
<feature type="non-terminal residue" evidence="9">
    <location>
        <position position="1"/>
    </location>
</feature>
<gene>
    <name evidence="9" type="ORF">S06H3_18844</name>
</gene>
<feature type="transmembrane region" description="Helical" evidence="7">
    <location>
        <begin position="145"/>
        <end position="163"/>
    </location>
</feature>
<feature type="transmembrane region" description="Helical" evidence="7">
    <location>
        <begin position="199"/>
        <end position="221"/>
    </location>
</feature>
<dbReference type="EMBL" id="BARV01009576">
    <property type="protein sequence ID" value="GAI02633.1"/>
    <property type="molecule type" value="Genomic_DNA"/>
</dbReference>
<feature type="transmembrane region" description="Helical" evidence="7">
    <location>
        <begin position="233"/>
        <end position="254"/>
    </location>
</feature>
<feature type="non-terminal residue" evidence="9">
    <location>
        <position position="307"/>
    </location>
</feature>
<evidence type="ECO:0000256" key="1">
    <source>
        <dbReference type="ARBA" id="ARBA00004429"/>
    </source>
</evidence>
<dbReference type="Pfam" id="PF06808">
    <property type="entry name" value="DctM"/>
    <property type="match status" value="1"/>
</dbReference>
<dbReference type="PANTHER" id="PTHR33362:SF7">
    <property type="entry name" value="SLL1103 PROTEIN"/>
    <property type="match status" value="1"/>
</dbReference>
<feature type="transmembrane region" description="Helical" evidence="7">
    <location>
        <begin position="20"/>
        <end position="47"/>
    </location>
</feature>
<comment type="caution">
    <text evidence="9">The sequence shown here is derived from an EMBL/GenBank/DDBJ whole genome shotgun (WGS) entry which is preliminary data.</text>
</comment>
<feature type="transmembrane region" description="Helical" evidence="7">
    <location>
        <begin position="59"/>
        <end position="83"/>
    </location>
</feature>
<protein>
    <recommendedName>
        <fullName evidence="8">TRAP C4-dicarboxylate transport system permease DctM subunit domain-containing protein</fullName>
    </recommendedName>
</protein>
<evidence type="ECO:0000256" key="2">
    <source>
        <dbReference type="ARBA" id="ARBA00022475"/>
    </source>
</evidence>